<keyword evidence="2" id="KW-1185">Reference proteome</keyword>
<evidence type="ECO:0000313" key="2">
    <source>
        <dbReference type="Proteomes" id="UP000265520"/>
    </source>
</evidence>
<evidence type="ECO:0000313" key="1">
    <source>
        <dbReference type="EMBL" id="MCI44752.1"/>
    </source>
</evidence>
<name>A0A392S8G8_9FABA</name>
<comment type="caution">
    <text evidence="1">The sequence shown here is derived from an EMBL/GenBank/DDBJ whole genome shotgun (WGS) entry which is preliminary data.</text>
</comment>
<dbReference type="Proteomes" id="UP000265520">
    <property type="component" value="Unassembled WGS sequence"/>
</dbReference>
<organism evidence="1 2">
    <name type="scientific">Trifolium medium</name>
    <dbReference type="NCBI Taxonomy" id="97028"/>
    <lineage>
        <taxon>Eukaryota</taxon>
        <taxon>Viridiplantae</taxon>
        <taxon>Streptophyta</taxon>
        <taxon>Embryophyta</taxon>
        <taxon>Tracheophyta</taxon>
        <taxon>Spermatophyta</taxon>
        <taxon>Magnoliopsida</taxon>
        <taxon>eudicotyledons</taxon>
        <taxon>Gunneridae</taxon>
        <taxon>Pentapetalae</taxon>
        <taxon>rosids</taxon>
        <taxon>fabids</taxon>
        <taxon>Fabales</taxon>
        <taxon>Fabaceae</taxon>
        <taxon>Papilionoideae</taxon>
        <taxon>50 kb inversion clade</taxon>
        <taxon>NPAAA clade</taxon>
        <taxon>Hologalegina</taxon>
        <taxon>IRL clade</taxon>
        <taxon>Trifolieae</taxon>
        <taxon>Trifolium</taxon>
    </lineage>
</organism>
<proteinExistence type="predicted"/>
<dbReference type="EMBL" id="LXQA010334843">
    <property type="protein sequence ID" value="MCI44752.1"/>
    <property type="molecule type" value="Genomic_DNA"/>
</dbReference>
<accession>A0A392S8G8</accession>
<protein>
    <submittedName>
        <fullName evidence="1">Uncharacterized protein</fullName>
    </submittedName>
</protein>
<reference evidence="1 2" key="1">
    <citation type="journal article" date="2018" name="Front. Plant Sci.">
        <title>Red Clover (Trifolium pratense) and Zigzag Clover (T. medium) - A Picture of Genomic Similarities and Differences.</title>
        <authorList>
            <person name="Dluhosova J."/>
            <person name="Istvanek J."/>
            <person name="Nedelnik J."/>
            <person name="Repkova J."/>
        </authorList>
    </citation>
    <scope>NUCLEOTIDE SEQUENCE [LARGE SCALE GENOMIC DNA]</scope>
    <source>
        <strain evidence="2">cv. 10/8</strain>
        <tissue evidence="1">Leaf</tissue>
    </source>
</reference>
<feature type="non-terminal residue" evidence="1">
    <location>
        <position position="34"/>
    </location>
</feature>
<sequence length="34" mass="3916">MENDRRELLGVRRKAQEQGENDFLNLEKVNIGSG</sequence>
<dbReference type="AlphaFoldDB" id="A0A392S8G8"/>